<proteinExistence type="predicted"/>
<dbReference type="EMBL" id="CAUJNA010000502">
    <property type="protein sequence ID" value="CAJ1377960.1"/>
    <property type="molecule type" value="Genomic_DNA"/>
</dbReference>
<name>A0AA36HYZ1_9DINO</name>
<evidence type="ECO:0000313" key="2">
    <source>
        <dbReference type="Proteomes" id="UP001178507"/>
    </source>
</evidence>
<evidence type="ECO:0000313" key="1">
    <source>
        <dbReference type="EMBL" id="CAJ1377960.1"/>
    </source>
</evidence>
<accession>A0AA36HYZ1</accession>
<keyword evidence="2" id="KW-1185">Reference proteome</keyword>
<comment type="caution">
    <text evidence="1">The sequence shown here is derived from an EMBL/GenBank/DDBJ whole genome shotgun (WGS) entry which is preliminary data.</text>
</comment>
<dbReference type="Proteomes" id="UP001178507">
    <property type="component" value="Unassembled WGS sequence"/>
</dbReference>
<dbReference type="AlphaFoldDB" id="A0AA36HYZ1"/>
<reference evidence="1" key="1">
    <citation type="submission" date="2023-08" db="EMBL/GenBank/DDBJ databases">
        <authorList>
            <person name="Chen Y."/>
            <person name="Shah S."/>
            <person name="Dougan E. K."/>
            <person name="Thang M."/>
            <person name="Chan C."/>
        </authorList>
    </citation>
    <scope>NUCLEOTIDE SEQUENCE</scope>
</reference>
<protein>
    <submittedName>
        <fullName evidence="1">Uncharacterized protein</fullName>
    </submittedName>
</protein>
<sequence length="85" mass="9114">MGVSLLEEALVARSEGEGAMGRLVDDILQEVRRCCKESALGAHRLALRVLQHGSSDEGKAFALEVLGEAGGRGRTRDRGSAVFYQ</sequence>
<organism evidence="1 2">
    <name type="scientific">Effrenium voratum</name>
    <dbReference type="NCBI Taxonomy" id="2562239"/>
    <lineage>
        <taxon>Eukaryota</taxon>
        <taxon>Sar</taxon>
        <taxon>Alveolata</taxon>
        <taxon>Dinophyceae</taxon>
        <taxon>Suessiales</taxon>
        <taxon>Symbiodiniaceae</taxon>
        <taxon>Effrenium</taxon>
    </lineage>
</organism>
<gene>
    <name evidence="1" type="ORF">EVOR1521_LOCUS6638</name>
</gene>